<comment type="subcellular location">
    <subcellularLocation>
        <location evidence="1">Chromosome</location>
        <location evidence="1">Centromere</location>
    </subcellularLocation>
    <subcellularLocation>
        <location evidence="3">Nucleus</location>
    </subcellularLocation>
</comment>
<evidence type="ECO:0000256" key="2">
    <source>
        <dbReference type="ARBA" id="ARBA00023242"/>
    </source>
</evidence>
<evidence type="ECO:0000256" key="4">
    <source>
        <dbReference type="SAM" id="MobiDB-lite"/>
    </source>
</evidence>
<dbReference type="GO" id="GO:0003690">
    <property type="term" value="F:double-stranded DNA binding"/>
    <property type="evidence" value="ECO:0007669"/>
    <property type="project" value="TreeGrafter"/>
</dbReference>
<keyword evidence="7" id="KW-1185">Reference proteome</keyword>
<dbReference type="InterPro" id="IPR051357">
    <property type="entry name" value="H3K9_HMTase_SUVAR3-9"/>
</dbReference>
<evidence type="ECO:0000259" key="5">
    <source>
        <dbReference type="PROSITE" id="PS51015"/>
    </source>
</evidence>
<evidence type="ECO:0000256" key="1">
    <source>
        <dbReference type="ARBA" id="ARBA00004584"/>
    </source>
</evidence>
<dbReference type="InterPro" id="IPR036987">
    <property type="entry name" value="SRA-YDG_sf"/>
</dbReference>
<dbReference type="Pfam" id="PF02182">
    <property type="entry name" value="SAD_SRA"/>
    <property type="match status" value="1"/>
</dbReference>
<organism evidence="6 7">
    <name type="scientific">Salix koriyanagi</name>
    <dbReference type="NCBI Taxonomy" id="2511006"/>
    <lineage>
        <taxon>Eukaryota</taxon>
        <taxon>Viridiplantae</taxon>
        <taxon>Streptophyta</taxon>
        <taxon>Embryophyta</taxon>
        <taxon>Tracheophyta</taxon>
        <taxon>Spermatophyta</taxon>
        <taxon>Magnoliopsida</taxon>
        <taxon>eudicotyledons</taxon>
        <taxon>Gunneridae</taxon>
        <taxon>Pentapetalae</taxon>
        <taxon>rosids</taxon>
        <taxon>fabids</taxon>
        <taxon>Malpighiales</taxon>
        <taxon>Salicaceae</taxon>
        <taxon>Saliceae</taxon>
        <taxon>Salix</taxon>
    </lineage>
</organism>
<dbReference type="InterPro" id="IPR003105">
    <property type="entry name" value="SRA_YDG"/>
</dbReference>
<dbReference type="EMBL" id="JAPFFM010000015">
    <property type="protein sequence ID" value="KAJ6710876.1"/>
    <property type="molecule type" value="Genomic_DNA"/>
</dbReference>
<gene>
    <name evidence="6" type="ORF">OIU74_011691</name>
</gene>
<dbReference type="InterPro" id="IPR015947">
    <property type="entry name" value="PUA-like_sf"/>
</dbReference>
<evidence type="ECO:0000313" key="7">
    <source>
        <dbReference type="Proteomes" id="UP001151752"/>
    </source>
</evidence>
<dbReference type="Proteomes" id="UP001151752">
    <property type="component" value="Chromosome 2"/>
</dbReference>
<keyword evidence="2 3" id="KW-0539">Nucleus</keyword>
<dbReference type="SMART" id="SM00466">
    <property type="entry name" value="SRA"/>
    <property type="match status" value="1"/>
</dbReference>
<dbReference type="AlphaFoldDB" id="A0A9Q0YUT0"/>
<reference evidence="6" key="2">
    <citation type="journal article" date="2023" name="Int. J. Mol. Sci.">
        <title>De Novo Assembly and Annotation of 11 Diverse Shrub Willow (Salix) Genomes Reveals Novel Gene Organization in Sex-Linked Regions.</title>
        <authorList>
            <person name="Hyden B."/>
            <person name="Feng K."/>
            <person name="Yates T.B."/>
            <person name="Jawdy S."/>
            <person name="Cereghino C."/>
            <person name="Smart L.B."/>
            <person name="Muchero W."/>
        </authorList>
    </citation>
    <scope>NUCLEOTIDE SEQUENCE</scope>
    <source>
        <tissue evidence="6">Shoot tip</tissue>
    </source>
</reference>
<comment type="caution">
    <text evidence="6">The sequence shown here is derived from an EMBL/GenBank/DDBJ whole genome shotgun (WGS) entry which is preliminary data.</text>
</comment>
<reference evidence="6" key="1">
    <citation type="submission" date="2022-11" db="EMBL/GenBank/DDBJ databases">
        <authorList>
            <person name="Hyden B.L."/>
            <person name="Feng K."/>
            <person name="Yates T."/>
            <person name="Jawdy S."/>
            <person name="Smart L.B."/>
            <person name="Muchero W."/>
        </authorList>
    </citation>
    <scope>NUCLEOTIDE SEQUENCE</scope>
    <source>
        <tissue evidence="6">Shoot tip</tissue>
    </source>
</reference>
<feature type="region of interest" description="Disordered" evidence="4">
    <location>
        <begin position="263"/>
        <end position="284"/>
    </location>
</feature>
<dbReference type="SUPFAM" id="SSF88697">
    <property type="entry name" value="PUA domain-like"/>
    <property type="match status" value="1"/>
</dbReference>
<protein>
    <recommendedName>
        <fullName evidence="5">YDG domain-containing protein</fullName>
    </recommendedName>
</protein>
<accession>A0A9Q0YUT0</accession>
<dbReference type="Gene3D" id="2.30.280.10">
    <property type="entry name" value="SRA-YDG"/>
    <property type="match status" value="1"/>
</dbReference>
<dbReference type="PROSITE" id="PS51015">
    <property type="entry name" value="YDG"/>
    <property type="match status" value="1"/>
</dbReference>
<evidence type="ECO:0000313" key="6">
    <source>
        <dbReference type="EMBL" id="KAJ6710876.1"/>
    </source>
</evidence>
<sequence length="284" mass="31934">MVQKEKPSEDGDKKKAKRPDLKAITKMFEANATMYPEKRIGDLPGISVGHRFYSRAEMVVVGFHSHWLNGIDYMGLSYSKGEYHNYTFPLAVAIVISGMYEDDLDNAEDVIYTGQGGHDLTGNKRQIRDQKLERGNLALKVCLWFKLASLSLFRCWYIGEQAQVRGKNCVEQCVPVRVVRGHECASSYCGRVYTYDGLYKVVQYWAEKGLSGFTVFKYRLRRLEGQPILTTNQVQFSYGRVPQSVAEIRGLVCEDISGGQEDVPIPATNLVDDPPVAPSGKLDS</sequence>
<feature type="domain" description="YDG" evidence="5">
    <location>
        <begin position="41"/>
        <end position="222"/>
    </location>
</feature>
<proteinExistence type="predicted"/>
<dbReference type="GO" id="GO:0000775">
    <property type="term" value="C:chromosome, centromeric region"/>
    <property type="evidence" value="ECO:0007669"/>
    <property type="project" value="UniProtKB-SubCell"/>
</dbReference>
<dbReference type="PANTHER" id="PTHR45660">
    <property type="entry name" value="HISTONE-LYSINE N-METHYLTRANSFERASE SETMAR"/>
    <property type="match status" value="1"/>
</dbReference>
<dbReference type="GO" id="GO:0042054">
    <property type="term" value="F:histone methyltransferase activity"/>
    <property type="evidence" value="ECO:0007669"/>
    <property type="project" value="TreeGrafter"/>
</dbReference>
<evidence type="ECO:0000256" key="3">
    <source>
        <dbReference type="PROSITE-ProRule" id="PRU00358"/>
    </source>
</evidence>
<dbReference type="GO" id="GO:0005634">
    <property type="term" value="C:nucleus"/>
    <property type="evidence" value="ECO:0007669"/>
    <property type="project" value="UniProtKB-SubCell"/>
</dbReference>
<name>A0A9Q0YUT0_9ROSI</name>
<dbReference type="PANTHER" id="PTHR45660:SF94">
    <property type="entry name" value="HISTONE-LYSINE N-METHYLTRANSFERASE, H3 LYSINE-9 SPECIFIC SUVH4"/>
    <property type="match status" value="1"/>
</dbReference>